<keyword evidence="2" id="KW-1185">Reference proteome</keyword>
<sequence length="318" mass="35458">MCIALITTAHPSYPLILINNRDEYLTRPTAPAAWWDEPHSHVLGGRDLQRDVRGTWLGITKQGRVAVLTNFREEGQNFSGVRSRGSIVNAFLTTPPDSQETTEQFAKRLVEEEGVKDVGGFSLVFGRLRPPTSRRNDGLAVVSNRTPNVQGLTWIANKPGLVHGLSNSHYGDQTWPKVVRGQRLLEERVRESAEADEDKESLIRHLFDLLHTDTLPSPKDEEDLEVYLRQLRNSIFIPAIGGQGNDDKPGDSVAAANNAEPVRTISGVYGTQKQAVILVDHNGRVTFVERTLFDQDGRPVAEGRGDRKFEFDIEGWST</sequence>
<dbReference type="Proteomes" id="UP001357485">
    <property type="component" value="Unassembled WGS sequence"/>
</dbReference>
<organism evidence="1 2">
    <name type="scientific">Cryomyces antarcticus</name>
    <dbReference type="NCBI Taxonomy" id="329879"/>
    <lineage>
        <taxon>Eukaryota</taxon>
        <taxon>Fungi</taxon>
        <taxon>Dikarya</taxon>
        <taxon>Ascomycota</taxon>
        <taxon>Pezizomycotina</taxon>
        <taxon>Dothideomycetes</taxon>
        <taxon>Dothideomycetes incertae sedis</taxon>
        <taxon>Cryomyces</taxon>
    </lineage>
</organism>
<dbReference type="InterPro" id="IPR008551">
    <property type="entry name" value="TANGO2"/>
</dbReference>
<dbReference type="PANTHER" id="PTHR17985:SF8">
    <property type="entry name" value="TRANSPORT AND GOLGI ORGANIZATION PROTEIN 2 HOMOLOG"/>
    <property type="match status" value="1"/>
</dbReference>
<reference evidence="1 2" key="1">
    <citation type="submission" date="2023-08" db="EMBL/GenBank/DDBJ databases">
        <title>Black Yeasts Isolated from many extreme environments.</title>
        <authorList>
            <person name="Coleine C."/>
            <person name="Stajich J.E."/>
            <person name="Selbmann L."/>
        </authorList>
    </citation>
    <scope>NUCLEOTIDE SEQUENCE [LARGE SCALE GENOMIC DNA]</scope>
    <source>
        <strain evidence="1 2">CCFEE 536</strain>
    </source>
</reference>
<gene>
    <name evidence="1" type="ORF">LTR16_002924</name>
</gene>
<evidence type="ECO:0000313" key="1">
    <source>
        <dbReference type="EMBL" id="KAK5126881.1"/>
    </source>
</evidence>
<comment type="caution">
    <text evidence="1">The sequence shown here is derived from an EMBL/GenBank/DDBJ whole genome shotgun (WGS) entry which is preliminary data.</text>
</comment>
<name>A0ABR0KSV2_9PEZI</name>
<dbReference type="Pfam" id="PF05742">
    <property type="entry name" value="TANGO2"/>
    <property type="match status" value="1"/>
</dbReference>
<protein>
    <recommendedName>
        <fullName evidence="3">DUF833-domain-containing protein</fullName>
    </recommendedName>
</protein>
<dbReference type="EMBL" id="JAVRRA010024881">
    <property type="protein sequence ID" value="KAK5126881.1"/>
    <property type="molecule type" value="Genomic_DNA"/>
</dbReference>
<dbReference type="PANTHER" id="PTHR17985">
    <property type="entry name" value="SER/THR-RICH PROTEIN T10 IN DGCR REGION"/>
    <property type="match status" value="1"/>
</dbReference>
<proteinExistence type="predicted"/>
<evidence type="ECO:0008006" key="3">
    <source>
        <dbReference type="Google" id="ProtNLM"/>
    </source>
</evidence>
<evidence type="ECO:0000313" key="2">
    <source>
        <dbReference type="Proteomes" id="UP001357485"/>
    </source>
</evidence>
<accession>A0ABR0KSV2</accession>